<evidence type="ECO:0000313" key="1">
    <source>
        <dbReference type="EMBL" id="RSN75194.1"/>
    </source>
</evidence>
<sequence length="77" mass="9162">MKEVIPLILIKEIIEEKRKLRRILSKYKVKVPEEIEEMIERDEIPEHPSYEDFLSALALKKNIEEMGKAISRIIDEI</sequence>
<dbReference type="AlphaFoldDB" id="A0A429GMV1"/>
<dbReference type="RefSeq" id="WP_125671242.1">
    <property type="nucleotide sequence ID" value="NZ_RCOS01000077.1"/>
</dbReference>
<dbReference type="EMBL" id="RCOS01000077">
    <property type="protein sequence ID" value="RSN75194.1"/>
    <property type="molecule type" value="Genomic_DNA"/>
</dbReference>
<proteinExistence type="predicted"/>
<dbReference type="Proteomes" id="UP000277582">
    <property type="component" value="Unassembled WGS sequence"/>
</dbReference>
<protein>
    <submittedName>
        <fullName evidence="1">Uncharacterized protein</fullName>
    </submittedName>
</protein>
<gene>
    <name evidence="1" type="ORF">D6D85_06645</name>
</gene>
<organism evidence="1 2">
    <name type="scientific">Candidatus Methanodesulfokora washburnensis</name>
    <dbReference type="NCBI Taxonomy" id="2478471"/>
    <lineage>
        <taxon>Archaea</taxon>
        <taxon>Thermoproteota</taxon>
        <taxon>Candidatus Korarchaeia</taxon>
        <taxon>Candidatus Korarchaeia incertae sedis</taxon>
        <taxon>Candidatus Methanodesulfokora</taxon>
    </lineage>
</organism>
<keyword evidence="2" id="KW-1185">Reference proteome</keyword>
<dbReference type="OrthoDB" id="385390at2157"/>
<comment type="caution">
    <text evidence="1">The sequence shown here is derived from an EMBL/GenBank/DDBJ whole genome shotgun (WGS) entry which is preliminary data.</text>
</comment>
<name>A0A429GMV1_9CREN</name>
<reference evidence="1 2" key="1">
    <citation type="submission" date="2018-10" db="EMBL/GenBank/DDBJ databases">
        <title>Co-occurring genomic capacity for anaerobic methane metabolism and dissimilatory sulfite reduction discovered in the Korarchaeota.</title>
        <authorList>
            <person name="Mckay L.J."/>
            <person name="Dlakic M."/>
            <person name="Fields M.W."/>
            <person name="Delmont T.O."/>
            <person name="Eren A.M."/>
            <person name="Jay Z.J."/>
            <person name="Klingelsmith K.B."/>
            <person name="Rusch D.B."/>
            <person name="Inskeep W.P."/>
        </authorList>
    </citation>
    <scope>NUCLEOTIDE SEQUENCE [LARGE SCALE GENOMIC DNA]</scope>
    <source>
        <strain evidence="1 2">MDKW</strain>
    </source>
</reference>
<accession>A0A429GMV1</accession>
<evidence type="ECO:0000313" key="2">
    <source>
        <dbReference type="Proteomes" id="UP000277582"/>
    </source>
</evidence>